<feature type="binding site" evidence="1">
    <location>
        <position position="230"/>
    </location>
    <ligand>
        <name>K(+)</name>
        <dbReference type="ChEBI" id="CHEBI:29103"/>
    </ligand>
</feature>
<dbReference type="PANTHER" id="PTHR30108">
    <property type="entry name" value="3-OCTAPRENYL-4-HYDROXYBENZOATE CARBOXY-LYASE-RELATED"/>
    <property type="match status" value="1"/>
</dbReference>
<comment type="cofactor">
    <cofactor evidence="1">
        <name>K(+)</name>
        <dbReference type="ChEBI" id="CHEBI:29103"/>
    </cofactor>
    <text evidence="1">Binds 1 K(+) per subunit.</text>
</comment>
<comment type="catalytic activity">
    <reaction evidence="1">
        <text>pyrrole-2-carboxylate + H2O = 1H-pyrrole + hydrogencarbonate</text>
        <dbReference type="Rhea" id="RHEA:31379"/>
        <dbReference type="ChEBI" id="CHEBI:15377"/>
        <dbReference type="ChEBI" id="CHEBI:17544"/>
        <dbReference type="ChEBI" id="CHEBI:19203"/>
        <dbReference type="ChEBI" id="CHEBI:27660"/>
        <dbReference type="EC" id="4.1.1.93"/>
    </reaction>
</comment>
<dbReference type="Proteomes" id="UP001601992">
    <property type="component" value="Unassembled WGS sequence"/>
</dbReference>
<evidence type="ECO:0000313" key="6">
    <source>
        <dbReference type="Proteomes" id="UP001601992"/>
    </source>
</evidence>
<dbReference type="PANTHER" id="PTHR30108:SF17">
    <property type="entry name" value="FERULIC ACID DECARBOXYLASE 1"/>
    <property type="match status" value="1"/>
</dbReference>
<evidence type="ECO:0000313" key="5">
    <source>
        <dbReference type="EMBL" id="MFF3573878.1"/>
    </source>
</evidence>
<dbReference type="InterPro" id="IPR032903">
    <property type="entry name" value="FDC-like"/>
</dbReference>
<feature type="binding site" evidence="1">
    <location>
        <position position="230"/>
    </location>
    <ligand>
        <name>Mn(2+)</name>
        <dbReference type="ChEBI" id="CHEBI:29035"/>
    </ligand>
</feature>
<comment type="catalytic activity">
    <reaction evidence="1">
        <text>pyrrole-2-carboxylate + H(+) = 1H-pyrrole + CO2</text>
        <dbReference type="Rhea" id="RHEA:31375"/>
        <dbReference type="ChEBI" id="CHEBI:15378"/>
        <dbReference type="ChEBI" id="CHEBI:16526"/>
        <dbReference type="ChEBI" id="CHEBI:19203"/>
        <dbReference type="ChEBI" id="CHEBI:27660"/>
        <dbReference type="EC" id="4.1.1.93"/>
    </reaction>
</comment>
<feature type="binding site" evidence="1">
    <location>
        <position position="189"/>
    </location>
    <ligand>
        <name>Mn(2+)</name>
        <dbReference type="ChEBI" id="CHEBI:29035"/>
    </ligand>
</feature>
<evidence type="ECO:0000259" key="3">
    <source>
        <dbReference type="Pfam" id="PF20695"/>
    </source>
</evidence>
<dbReference type="Pfam" id="PF01977">
    <property type="entry name" value="UbiD"/>
    <property type="match status" value="1"/>
</dbReference>
<keyword evidence="1" id="KW-0288">FMN</keyword>
<feature type="domain" description="3-octaprenyl-4-hydroxybenzoate carboxy-lyase-like C-terminal" evidence="4">
    <location>
        <begin position="320"/>
        <end position="443"/>
    </location>
</feature>
<feature type="binding site" evidence="1">
    <location>
        <position position="230"/>
    </location>
    <ligand>
        <name>prenylated FMN</name>
        <dbReference type="ChEBI" id="CHEBI:87746"/>
    </ligand>
</feature>
<keyword evidence="1" id="KW-0464">Manganese</keyword>
<feature type="domain" description="3-octaprenyl-4-hydroxybenzoate carboxy-lyase-like N-terminal" evidence="3">
    <location>
        <begin position="11"/>
        <end position="97"/>
    </location>
</feature>
<feature type="binding site" evidence="1">
    <location>
        <position position="167"/>
    </location>
    <ligand>
        <name>K(+)</name>
        <dbReference type="ChEBI" id="CHEBI:29103"/>
    </ligand>
</feature>
<dbReference type="RefSeq" id="WP_040830638.1">
    <property type="nucleotide sequence ID" value="NZ_JBIAQY010000022.1"/>
</dbReference>
<feature type="binding site" evidence="1">
    <location>
        <position position="189"/>
    </location>
    <ligand>
        <name>prenylated FMN</name>
        <dbReference type="ChEBI" id="CHEBI:87746"/>
    </ligand>
</feature>
<keyword evidence="1" id="KW-0479">Metal-binding</keyword>
<feature type="binding site" evidence="1">
    <location>
        <position position="222"/>
    </location>
    <ligand>
        <name>K(+)</name>
        <dbReference type="ChEBI" id="CHEBI:29103"/>
    </ligand>
</feature>
<dbReference type="NCBIfam" id="TIGR00148">
    <property type="entry name" value="UbiD family decarboxylase"/>
    <property type="match status" value="1"/>
</dbReference>
<feature type="binding site" evidence="1">
    <location>
        <position position="171"/>
    </location>
    <ligand>
        <name>prenylated FMN</name>
        <dbReference type="ChEBI" id="CHEBI:87746"/>
    </ligand>
</feature>
<dbReference type="Gene3D" id="3.40.1670.10">
    <property type="entry name" value="UbiD C-terminal domain-like"/>
    <property type="match status" value="1"/>
</dbReference>
<dbReference type="SUPFAM" id="SSF50475">
    <property type="entry name" value="FMN-binding split barrel"/>
    <property type="match status" value="1"/>
</dbReference>
<comment type="subunit">
    <text evidence="1">Homodimer.</text>
</comment>
<dbReference type="Pfam" id="PF20696">
    <property type="entry name" value="UbiD_C"/>
    <property type="match status" value="1"/>
</dbReference>
<comment type="cofactor">
    <cofactor evidence="1">
        <name>Mn(2+)</name>
        <dbReference type="ChEBI" id="CHEBI:29035"/>
    </cofactor>
    <text evidence="1">Binds 1 Mn(2+) per subunit.</text>
</comment>
<keyword evidence="1" id="KW-0285">Flavoprotein</keyword>
<keyword evidence="1" id="KW-0630">Potassium</keyword>
<comment type="cofactor">
    <cofactor evidence="1">
        <name>prenylated FMN</name>
        <dbReference type="ChEBI" id="CHEBI:87746"/>
    </cofactor>
    <text evidence="1">Binds 1 prenylated FMN per subunit.</text>
</comment>
<feature type="binding site" evidence="1">
    <location>
        <position position="188"/>
    </location>
    <ligand>
        <name>prenylated FMN</name>
        <dbReference type="ChEBI" id="CHEBI:87746"/>
    </ligand>
</feature>
<proteinExistence type="inferred from homology"/>
<dbReference type="InterPro" id="IPR048304">
    <property type="entry name" value="UbiD_Rift_dom"/>
</dbReference>
<comment type="similarity">
    <text evidence="1">Belongs to the UbiD family. UbiD-like/FDC subfamily.</text>
</comment>
<comment type="caution">
    <text evidence="1">Lacks conserved residue(s) required for the propagation of feature annotation.</text>
</comment>
<keyword evidence="6" id="KW-1185">Reference proteome</keyword>
<gene>
    <name evidence="5" type="ORF">ACFYXQ_39630</name>
</gene>
<evidence type="ECO:0000259" key="2">
    <source>
        <dbReference type="Pfam" id="PF01977"/>
    </source>
</evidence>
<protein>
    <recommendedName>
        <fullName evidence="1">Pyrrole-2-carboxylic acid decarboxylase</fullName>
        <shortName evidence="1">P2C decarboxylase</shortName>
        <ecNumber evidence="1">4.1.1.93</ecNumber>
    </recommendedName>
</protein>
<reference evidence="5 6" key="1">
    <citation type="submission" date="2024-10" db="EMBL/GenBank/DDBJ databases">
        <title>The Natural Products Discovery Center: Release of the First 8490 Sequenced Strains for Exploring Actinobacteria Biosynthetic Diversity.</title>
        <authorList>
            <person name="Kalkreuter E."/>
            <person name="Kautsar S.A."/>
            <person name="Yang D."/>
            <person name="Bader C.D."/>
            <person name="Teijaro C.N."/>
            <person name="Fluegel L."/>
            <person name="Davis C.M."/>
            <person name="Simpson J.R."/>
            <person name="Lauterbach L."/>
            <person name="Steele A.D."/>
            <person name="Gui C."/>
            <person name="Meng S."/>
            <person name="Li G."/>
            <person name="Viehrig K."/>
            <person name="Ye F."/>
            <person name="Su P."/>
            <person name="Kiefer A.F."/>
            <person name="Nichols A."/>
            <person name="Cepeda A.J."/>
            <person name="Yan W."/>
            <person name="Fan B."/>
            <person name="Jiang Y."/>
            <person name="Adhikari A."/>
            <person name="Zheng C.-J."/>
            <person name="Schuster L."/>
            <person name="Cowan T.M."/>
            <person name="Smanski M.J."/>
            <person name="Chevrette M.G."/>
            <person name="De Carvalho L.P.S."/>
            <person name="Shen B."/>
        </authorList>
    </citation>
    <scope>NUCLEOTIDE SEQUENCE [LARGE SCALE GENOMIC DNA]</scope>
    <source>
        <strain evidence="5 6">NPDC002593</strain>
    </source>
</reference>
<dbReference type="GO" id="GO:0016829">
    <property type="term" value="F:lyase activity"/>
    <property type="evidence" value="ECO:0007669"/>
    <property type="project" value="UniProtKB-KW"/>
</dbReference>
<dbReference type="EMBL" id="JBIAQY010000022">
    <property type="protein sequence ID" value="MFF3573878.1"/>
    <property type="molecule type" value="Genomic_DNA"/>
</dbReference>
<evidence type="ECO:0000256" key="1">
    <source>
        <dbReference type="HAMAP-Rule" id="MF_01983"/>
    </source>
</evidence>
<keyword evidence="1 5" id="KW-0456">Lyase</keyword>
<feature type="active site" description="Proton donor" evidence="1">
    <location>
        <position position="279"/>
    </location>
</feature>
<dbReference type="InterPro" id="IPR049381">
    <property type="entry name" value="UbiD-like_C"/>
</dbReference>
<organism evidence="5 6">
    <name type="scientific">Nocardia jiangxiensis</name>
    <dbReference type="NCBI Taxonomy" id="282685"/>
    <lineage>
        <taxon>Bacteria</taxon>
        <taxon>Bacillati</taxon>
        <taxon>Actinomycetota</taxon>
        <taxon>Actinomycetes</taxon>
        <taxon>Mycobacteriales</taxon>
        <taxon>Nocardiaceae</taxon>
        <taxon>Nocardia</taxon>
    </lineage>
</organism>
<evidence type="ECO:0000259" key="4">
    <source>
        <dbReference type="Pfam" id="PF20696"/>
    </source>
</evidence>
<keyword evidence="1" id="KW-0210">Decarboxylase</keyword>
<accession>A0ABW6SE87</accession>
<sequence>MTCYPDLRTFIEALDTLGDVQHVTESVSADLEAAAITRLSTERETPAPLFENVSGAPSGFRLFGAPASLSSVPGKPFARIALALGLPPETTAGELVDHLARARTFTPVPPKVVASEEAPCKQNILVGEAATLDRFPIPRVHQDDGGPYPNTWGIIVAKTPDGSWTNWSIARIMQIDGRHMTGQIQPSQHIGRIWEEWAKLGQPMPFALVQGGDPAIPVVGGMPLPDGVDEAGYIGALHGEPLKVVPCETVDLDVPASAEVVIEGHLSPGRDAVEGPFGEFNGYAASETSQQPVYTIAAITYRDAPIWPVVAEGRPVDECHTVIGAGQSSALLAELRAAGLPISTVWAPLRTAIHWAVVTVPPQWRMVLAKADPAEFARKIADVIDASRSGRKFSHIFILDDDIDPADDRDLLWGLATRVHPTDHREVRHGRIHPLMYCYSEQERHTVRGPLTIVHALQPAPGHGRMAHSSFYEAYPPDVQARATAQINSQ</sequence>
<dbReference type="Pfam" id="PF20695">
    <property type="entry name" value="UbiD_N"/>
    <property type="match status" value="1"/>
</dbReference>
<keyword evidence="1" id="KW-0058">Aromatic hydrocarbons catabolism</keyword>
<dbReference type="EC" id="4.1.1.93" evidence="1"/>
<dbReference type="InterPro" id="IPR002830">
    <property type="entry name" value="UbiD"/>
</dbReference>
<dbReference type="InterPro" id="IPR049383">
    <property type="entry name" value="UbiD-like_N"/>
</dbReference>
<dbReference type="HAMAP" id="MF_01983">
    <property type="entry name" value="UbiD_FDC"/>
    <property type="match status" value="1"/>
</dbReference>
<comment type="caution">
    <text evidence="5">The sequence shown here is derived from an EMBL/GenBank/DDBJ whole genome shotgun (WGS) entry which is preliminary data.</text>
</comment>
<comment type="function">
    <text evidence="1">Catalyzes the prenyl-FMN-dependent decarboxylation of pyrrole-2-carboxylate (P2C). Can also catalyze the carboxylation of pyrrole in the presence of elevated concentrations of CO(2) or bicarbonate.</text>
</comment>
<feature type="domain" description="3-octaprenyl-4-hydroxybenzoate carboxy-lyase-like Rift-related" evidence="2">
    <location>
        <begin position="112"/>
        <end position="315"/>
    </location>
</feature>
<dbReference type="SUPFAM" id="SSF143968">
    <property type="entry name" value="UbiD C-terminal domain-like"/>
    <property type="match status" value="1"/>
</dbReference>
<name>A0ABW6SE87_9NOCA</name>